<gene>
    <name evidence="1" type="ORF">AVEN_229025_1</name>
</gene>
<accession>A0A4Y2KPK2</accession>
<evidence type="ECO:0000313" key="2">
    <source>
        <dbReference type="Proteomes" id="UP000499080"/>
    </source>
</evidence>
<name>A0A4Y2KPK2_ARAVE</name>
<comment type="caution">
    <text evidence="1">The sequence shown here is derived from an EMBL/GenBank/DDBJ whole genome shotgun (WGS) entry which is preliminary data.</text>
</comment>
<dbReference type="Proteomes" id="UP000499080">
    <property type="component" value="Unassembled WGS sequence"/>
</dbReference>
<evidence type="ECO:0000313" key="1">
    <source>
        <dbReference type="EMBL" id="GBN03246.1"/>
    </source>
</evidence>
<dbReference type="AlphaFoldDB" id="A0A4Y2KPK2"/>
<dbReference type="EMBL" id="BGPR01004776">
    <property type="protein sequence ID" value="GBN03246.1"/>
    <property type="molecule type" value="Genomic_DNA"/>
</dbReference>
<protein>
    <submittedName>
        <fullName evidence="1">Uncharacterized protein</fullName>
    </submittedName>
</protein>
<organism evidence="1 2">
    <name type="scientific">Araneus ventricosus</name>
    <name type="common">Orbweaver spider</name>
    <name type="synonym">Epeira ventricosa</name>
    <dbReference type="NCBI Taxonomy" id="182803"/>
    <lineage>
        <taxon>Eukaryota</taxon>
        <taxon>Metazoa</taxon>
        <taxon>Ecdysozoa</taxon>
        <taxon>Arthropoda</taxon>
        <taxon>Chelicerata</taxon>
        <taxon>Arachnida</taxon>
        <taxon>Araneae</taxon>
        <taxon>Araneomorphae</taxon>
        <taxon>Entelegynae</taxon>
        <taxon>Araneoidea</taxon>
        <taxon>Araneidae</taxon>
        <taxon>Araneus</taxon>
    </lineage>
</organism>
<sequence length="164" mass="18089">MAAAGRSRVGVCDVTCIRSNGHDVLYNFSLFNAAALQQRWTFTQNFCTLCITSPTSWRFTLTLLRNPNSGVDFGEAIREGNYSLNIPAAAAHFVLTFRHSAFSLEFVSGSCGRSYMHSIVPDQFEHLLQGKILVVVHISVRDCHPDKKEKGPAIPGVGASRKKM</sequence>
<proteinExistence type="predicted"/>
<reference evidence="1 2" key="1">
    <citation type="journal article" date="2019" name="Sci. Rep.">
        <title>Orb-weaving spider Araneus ventricosus genome elucidates the spidroin gene catalogue.</title>
        <authorList>
            <person name="Kono N."/>
            <person name="Nakamura H."/>
            <person name="Ohtoshi R."/>
            <person name="Moran D.A.P."/>
            <person name="Shinohara A."/>
            <person name="Yoshida Y."/>
            <person name="Fujiwara M."/>
            <person name="Mori M."/>
            <person name="Tomita M."/>
            <person name="Arakawa K."/>
        </authorList>
    </citation>
    <scope>NUCLEOTIDE SEQUENCE [LARGE SCALE GENOMIC DNA]</scope>
</reference>
<keyword evidence="2" id="KW-1185">Reference proteome</keyword>